<reference evidence="5 6" key="1">
    <citation type="submission" date="2017-10" db="EMBL/GenBank/DDBJ databases">
        <title>The new phylogeny of genus Mycobacterium.</title>
        <authorList>
            <person name="Tortoli E."/>
            <person name="Trovato A."/>
            <person name="Cirillo D.M."/>
        </authorList>
    </citation>
    <scope>NUCLEOTIDE SEQUENCE [LARGE SCALE GENOMIC DNA]</scope>
    <source>
        <strain evidence="5 6">CCUG37673</strain>
    </source>
</reference>
<dbReference type="EMBL" id="BLKS01000001">
    <property type="protein sequence ID" value="GFG50748.1"/>
    <property type="molecule type" value="Genomic_DNA"/>
</dbReference>
<dbReference type="AlphaFoldDB" id="A0A2A7MQE4"/>
<dbReference type="OrthoDB" id="9765647at2"/>
<evidence type="ECO:0000256" key="2">
    <source>
        <dbReference type="ARBA" id="ARBA00022801"/>
    </source>
</evidence>
<reference evidence="4 7" key="2">
    <citation type="journal article" date="2019" name="Emerg. Microbes Infect.">
        <title>Comprehensive subspecies identification of 175 nontuberculous mycobacteria species based on 7547 genomic profiles.</title>
        <authorList>
            <person name="Matsumoto Y."/>
            <person name="Kinjo T."/>
            <person name="Motooka D."/>
            <person name="Nabeya D."/>
            <person name="Jung N."/>
            <person name="Uechi K."/>
            <person name="Horii T."/>
            <person name="Iida T."/>
            <person name="Fujita J."/>
            <person name="Nakamura S."/>
        </authorList>
    </citation>
    <scope>NUCLEOTIDE SEQUENCE [LARGE SCALE GENOMIC DNA]</scope>
    <source>
        <strain evidence="4 7">JCM 6377</strain>
    </source>
</reference>
<accession>A0A2A7MQE4</accession>
<dbReference type="Pfam" id="PF06500">
    <property type="entry name" value="FrsA-like"/>
    <property type="match status" value="1"/>
</dbReference>
<evidence type="ECO:0000313" key="6">
    <source>
        <dbReference type="Proteomes" id="UP000220914"/>
    </source>
</evidence>
<evidence type="ECO:0000313" key="5">
    <source>
        <dbReference type="EMBL" id="PEG33368.1"/>
    </source>
</evidence>
<feature type="compositionally biased region" description="Basic and acidic residues" evidence="3">
    <location>
        <begin position="403"/>
        <end position="423"/>
    </location>
</feature>
<dbReference type="GO" id="GO:0016787">
    <property type="term" value="F:hydrolase activity"/>
    <property type="evidence" value="ECO:0007669"/>
    <property type="project" value="UniProtKB-KW"/>
</dbReference>
<gene>
    <name evidence="5" type="ORF">CQY20_31080</name>
    <name evidence="4" type="ORF">MAGR_21890</name>
</gene>
<reference evidence="4" key="3">
    <citation type="submission" date="2020-02" db="EMBL/GenBank/DDBJ databases">
        <authorList>
            <person name="Matsumoto Y."/>
            <person name="Motooka D."/>
            <person name="Nakamura S."/>
        </authorList>
    </citation>
    <scope>NUCLEOTIDE SEQUENCE</scope>
    <source>
        <strain evidence="4">JCM 6377</strain>
    </source>
</reference>
<keyword evidence="6" id="KW-1185">Reference proteome</keyword>
<organism evidence="5 6">
    <name type="scientific">Mycolicibacterium agri</name>
    <name type="common">Mycobacterium agri</name>
    <dbReference type="NCBI Taxonomy" id="36811"/>
    <lineage>
        <taxon>Bacteria</taxon>
        <taxon>Bacillati</taxon>
        <taxon>Actinomycetota</taxon>
        <taxon>Actinomycetes</taxon>
        <taxon>Mycobacteriales</taxon>
        <taxon>Mycobacteriaceae</taxon>
        <taxon>Mycolicibacterium</taxon>
    </lineage>
</organism>
<name>A0A2A7MQE4_MYCAG</name>
<evidence type="ECO:0000313" key="7">
    <source>
        <dbReference type="Proteomes" id="UP000465302"/>
    </source>
</evidence>
<comment type="caution">
    <text evidence="5">The sequence shown here is derived from an EMBL/GenBank/DDBJ whole genome shotgun (WGS) entry which is preliminary data.</text>
</comment>
<dbReference type="Proteomes" id="UP000220914">
    <property type="component" value="Unassembled WGS sequence"/>
</dbReference>
<dbReference type="PANTHER" id="PTHR22946:SF12">
    <property type="entry name" value="CONIDIAL PIGMENT BIOSYNTHESIS PROTEIN AYG1 (AFU_ORTHOLOGUE AFUA_2G17550)"/>
    <property type="match status" value="1"/>
</dbReference>
<dbReference type="PANTHER" id="PTHR22946">
    <property type="entry name" value="DIENELACTONE HYDROLASE DOMAIN-CONTAINING PROTEIN-RELATED"/>
    <property type="match status" value="1"/>
</dbReference>
<dbReference type="InterPro" id="IPR029058">
    <property type="entry name" value="AB_hydrolase_fold"/>
</dbReference>
<dbReference type="Proteomes" id="UP000465302">
    <property type="component" value="Unassembled WGS sequence"/>
</dbReference>
<protein>
    <recommendedName>
        <fullName evidence="8">Alpha/beta hydrolase</fullName>
    </recommendedName>
</protein>
<dbReference type="SUPFAM" id="SSF53474">
    <property type="entry name" value="alpha/beta-Hydrolases"/>
    <property type="match status" value="1"/>
</dbReference>
<dbReference type="Gene3D" id="3.40.50.1820">
    <property type="entry name" value="alpha/beta hydrolase"/>
    <property type="match status" value="1"/>
</dbReference>
<evidence type="ECO:0000256" key="3">
    <source>
        <dbReference type="SAM" id="MobiDB-lite"/>
    </source>
</evidence>
<feature type="region of interest" description="Disordered" evidence="3">
    <location>
        <begin position="401"/>
        <end position="423"/>
    </location>
</feature>
<dbReference type="InterPro" id="IPR050261">
    <property type="entry name" value="FrsA_esterase"/>
</dbReference>
<dbReference type="InterPro" id="IPR010520">
    <property type="entry name" value="FrsA-like"/>
</dbReference>
<dbReference type="RefSeq" id="WP_097944775.1">
    <property type="nucleotide sequence ID" value="NZ_BLKS01000001.1"/>
</dbReference>
<evidence type="ECO:0000313" key="4">
    <source>
        <dbReference type="EMBL" id="GFG50748.1"/>
    </source>
</evidence>
<dbReference type="EMBL" id="PDCP01000118">
    <property type="protein sequence ID" value="PEG33368.1"/>
    <property type="molecule type" value="Genomic_DNA"/>
</dbReference>
<proteinExistence type="inferred from homology"/>
<comment type="similarity">
    <text evidence="1">Belongs to the AB hydrolase superfamily.</text>
</comment>
<keyword evidence="2" id="KW-0378">Hydrolase</keyword>
<evidence type="ECO:0000256" key="1">
    <source>
        <dbReference type="ARBA" id="ARBA00008645"/>
    </source>
</evidence>
<sequence length="423" mass="47311">MTHPSGPRRWHAQRWLIDSVLRTDGLEWDQPRVAYTLRPMGVDATPDFTVAQSRITKFADIVPVFTERAQRRHRLANAAEQDGRTETAREHYFHAALLYATAEWPIWETTQQLIELDDLKNECYSAYARLADHHVERVEIPLGDSFIPAWFHLPPGYQGGAIRTVIACGGMDAPKELNVNLYGDKLLQRGFAVLSFDGPGQGEAPIRGLHFTPTAWIDAGEALMNWCRSRDEVDNDKIVGFGLSFGSYWMSQIAATQPNLKGAAVGLVCHEPGCFTIFEAASPSFKARFMWMSGLENDEAAFDEMAKNIDLRPLMPQMQVPWLIVAGDEDELSPMEYSCELAAACASPAPMLVYQQGRHALSLPTPSVASGPNWLAYSADWLLDRVNGKPADDYVDYVTPSGEVERRPHPKEILNDVVKRPQQ</sequence>
<evidence type="ECO:0008006" key="8">
    <source>
        <dbReference type="Google" id="ProtNLM"/>
    </source>
</evidence>